<evidence type="ECO:0000256" key="1">
    <source>
        <dbReference type="SAM" id="MobiDB-lite"/>
    </source>
</evidence>
<name>A0ABT0K045_9ACTN</name>
<evidence type="ECO:0000313" key="2">
    <source>
        <dbReference type="EMBL" id="MCK9876852.1"/>
    </source>
</evidence>
<dbReference type="Proteomes" id="UP001201873">
    <property type="component" value="Unassembled WGS sequence"/>
</dbReference>
<feature type="region of interest" description="Disordered" evidence="1">
    <location>
        <begin position="1"/>
        <end position="55"/>
    </location>
</feature>
<comment type="caution">
    <text evidence="2">The sequence shown here is derived from an EMBL/GenBank/DDBJ whole genome shotgun (WGS) entry which is preliminary data.</text>
</comment>
<protein>
    <submittedName>
        <fullName evidence="2">Uncharacterized protein</fullName>
    </submittedName>
</protein>
<sequence length="109" mass="11782">MLTRSAPLTLAETLPPQPPSPPTVPQNRRTRTRPGGGADPAGEGETTEAPGELLRPVDWDGSFARARAWAARDAIAVADRPADEYEAEPAQQQVPRSSRCHLSARLYRA</sequence>
<dbReference type="RefSeq" id="WP_248825161.1">
    <property type="nucleotide sequence ID" value="NZ_JALKFT010000012.1"/>
</dbReference>
<dbReference type="EMBL" id="JALKFT010000012">
    <property type="protein sequence ID" value="MCK9876852.1"/>
    <property type="molecule type" value="Genomic_DNA"/>
</dbReference>
<evidence type="ECO:0000313" key="3">
    <source>
        <dbReference type="Proteomes" id="UP001201873"/>
    </source>
</evidence>
<feature type="region of interest" description="Disordered" evidence="1">
    <location>
        <begin position="81"/>
        <end position="109"/>
    </location>
</feature>
<organism evidence="2 3">
    <name type="scientific">Frankia umida</name>
    <dbReference type="NCBI Taxonomy" id="573489"/>
    <lineage>
        <taxon>Bacteria</taxon>
        <taxon>Bacillati</taxon>
        <taxon>Actinomycetota</taxon>
        <taxon>Actinomycetes</taxon>
        <taxon>Frankiales</taxon>
        <taxon>Frankiaceae</taxon>
        <taxon>Frankia</taxon>
    </lineage>
</organism>
<proteinExistence type="predicted"/>
<accession>A0ABT0K045</accession>
<gene>
    <name evidence="2" type="ORF">MXD59_13855</name>
</gene>
<keyword evidence="3" id="KW-1185">Reference proteome</keyword>
<feature type="compositionally biased region" description="Low complexity" evidence="1">
    <location>
        <begin position="40"/>
        <end position="54"/>
    </location>
</feature>
<reference evidence="2 3" key="1">
    <citation type="submission" date="2022-04" db="EMBL/GenBank/DDBJ databases">
        <title>Genome diversity in the genus Frankia.</title>
        <authorList>
            <person name="Carlos-Shanley C."/>
            <person name="Hahn D."/>
        </authorList>
    </citation>
    <scope>NUCLEOTIDE SEQUENCE [LARGE SCALE GENOMIC DNA]</scope>
    <source>
        <strain evidence="2 3">Ag45/Mut15</strain>
    </source>
</reference>
<feature type="compositionally biased region" description="Pro residues" evidence="1">
    <location>
        <begin position="15"/>
        <end position="24"/>
    </location>
</feature>